<keyword evidence="7" id="KW-1185">Reference proteome</keyword>
<feature type="domain" description="OmpA-like" evidence="5">
    <location>
        <begin position="1"/>
        <end position="102"/>
    </location>
</feature>
<protein>
    <recommendedName>
        <fullName evidence="5">OmpA-like domain-containing protein</fullName>
    </recommendedName>
</protein>
<sequence length="102" mass="11259">MGRIQLDQLANRIRELNLNVVLAVGHTDRLGSNAYNQRLSERRVAAVKSYLVSQGVEAGRIYTEGRGESQPLTGTACDAIVNRAELIACLQPDRRVEVIALR</sequence>
<dbReference type="InterPro" id="IPR006665">
    <property type="entry name" value="OmpA-like"/>
</dbReference>
<dbReference type="CDD" id="cd07185">
    <property type="entry name" value="OmpA_C-like"/>
    <property type="match status" value="1"/>
</dbReference>
<evidence type="ECO:0000256" key="2">
    <source>
        <dbReference type="ARBA" id="ARBA00023136"/>
    </source>
</evidence>
<dbReference type="PRINTS" id="PR01021">
    <property type="entry name" value="OMPADOMAIN"/>
</dbReference>
<reference evidence="6 7" key="1">
    <citation type="submission" date="2019-04" db="EMBL/GenBank/DDBJ databases">
        <title>Azoarcus nasutitermitis sp. nov. isolated from termite nest.</title>
        <authorList>
            <person name="Lin S.-Y."/>
            <person name="Hameed A."/>
            <person name="Hsu Y.-H."/>
            <person name="Young C.-C."/>
        </authorList>
    </citation>
    <scope>NUCLEOTIDE SEQUENCE [LARGE SCALE GENOMIC DNA]</scope>
    <source>
        <strain evidence="6 7">CC-YHH838</strain>
    </source>
</reference>
<evidence type="ECO:0000259" key="5">
    <source>
        <dbReference type="PROSITE" id="PS51123"/>
    </source>
</evidence>
<dbReference type="Pfam" id="PF00691">
    <property type="entry name" value="OmpA"/>
    <property type="match status" value="1"/>
</dbReference>
<accession>A0A4S4B4W4</accession>
<dbReference type="InterPro" id="IPR050330">
    <property type="entry name" value="Bact_OuterMem_StrucFunc"/>
</dbReference>
<gene>
    <name evidence="6" type="ORF">E6C76_09185</name>
</gene>
<dbReference type="PANTHER" id="PTHR30329:SF21">
    <property type="entry name" value="LIPOPROTEIN YIAD-RELATED"/>
    <property type="match status" value="1"/>
</dbReference>
<dbReference type="PANTHER" id="PTHR30329">
    <property type="entry name" value="STATOR ELEMENT OF FLAGELLAR MOTOR COMPLEX"/>
    <property type="match status" value="1"/>
</dbReference>
<dbReference type="AlphaFoldDB" id="A0A4S4B4W4"/>
<dbReference type="Proteomes" id="UP000308430">
    <property type="component" value="Unassembled WGS sequence"/>
</dbReference>
<evidence type="ECO:0000256" key="3">
    <source>
        <dbReference type="ARBA" id="ARBA00023237"/>
    </source>
</evidence>
<dbReference type="OrthoDB" id="1149075at2"/>
<evidence type="ECO:0000256" key="1">
    <source>
        <dbReference type="ARBA" id="ARBA00004442"/>
    </source>
</evidence>
<dbReference type="Gene3D" id="3.30.1330.60">
    <property type="entry name" value="OmpA-like domain"/>
    <property type="match status" value="1"/>
</dbReference>
<dbReference type="InterPro" id="IPR006664">
    <property type="entry name" value="OMP_bac"/>
</dbReference>
<comment type="subcellular location">
    <subcellularLocation>
        <location evidence="1">Cell outer membrane</location>
    </subcellularLocation>
</comment>
<dbReference type="InterPro" id="IPR036737">
    <property type="entry name" value="OmpA-like_sf"/>
</dbReference>
<dbReference type="PROSITE" id="PS51123">
    <property type="entry name" value="OMPA_2"/>
    <property type="match status" value="1"/>
</dbReference>
<dbReference type="SUPFAM" id="SSF103088">
    <property type="entry name" value="OmpA-like"/>
    <property type="match status" value="1"/>
</dbReference>
<keyword evidence="2 4" id="KW-0472">Membrane</keyword>
<proteinExistence type="predicted"/>
<evidence type="ECO:0000256" key="4">
    <source>
        <dbReference type="PROSITE-ProRule" id="PRU00473"/>
    </source>
</evidence>
<name>A0A4S4B4W4_9RHOO</name>
<comment type="caution">
    <text evidence="6">The sequence shown here is derived from an EMBL/GenBank/DDBJ whole genome shotgun (WGS) entry which is preliminary data.</text>
</comment>
<dbReference type="GO" id="GO:0009279">
    <property type="term" value="C:cell outer membrane"/>
    <property type="evidence" value="ECO:0007669"/>
    <property type="project" value="UniProtKB-SubCell"/>
</dbReference>
<evidence type="ECO:0000313" key="7">
    <source>
        <dbReference type="Proteomes" id="UP000308430"/>
    </source>
</evidence>
<organism evidence="6 7">
    <name type="scientific">Pseudothauera nasutitermitis</name>
    <dbReference type="NCBI Taxonomy" id="2565930"/>
    <lineage>
        <taxon>Bacteria</taxon>
        <taxon>Pseudomonadati</taxon>
        <taxon>Pseudomonadota</taxon>
        <taxon>Betaproteobacteria</taxon>
        <taxon>Rhodocyclales</taxon>
        <taxon>Zoogloeaceae</taxon>
        <taxon>Pseudothauera</taxon>
    </lineage>
</organism>
<dbReference type="EMBL" id="SSOC01000003">
    <property type="protein sequence ID" value="THF65974.1"/>
    <property type="molecule type" value="Genomic_DNA"/>
</dbReference>
<evidence type="ECO:0000313" key="6">
    <source>
        <dbReference type="EMBL" id="THF65974.1"/>
    </source>
</evidence>
<keyword evidence="3" id="KW-0998">Cell outer membrane</keyword>